<feature type="chain" id="PRO_5045449487" evidence="1">
    <location>
        <begin position="16"/>
        <end position="115"/>
    </location>
</feature>
<evidence type="ECO:0000313" key="3">
    <source>
        <dbReference type="Proteomes" id="UP001228905"/>
    </source>
</evidence>
<name>A0ABU0ITH9_9CAUL</name>
<keyword evidence="3" id="KW-1185">Reference proteome</keyword>
<evidence type="ECO:0000313" key="2">
    <source>
        <dbReference type="EMBL" id="MDQ0465311.1"/>
    </source>
</evidence>
<organism evidence="2 3">
    <name type="scientific">Caulobacter ginsengisoli</name>
    <dbReference type="NCBI Taxonomy" id="400775"/>
    <lineage>
        <taxon>Bacteria</taxon>
        <taxon>Pseudomonadati</taxon>
        <taxon>Pseudomonadota</taxon>
        <taxon>Alphaproteobacteria</taxon>
        <taxon>Caulobacterales</taxon>
        <taxon>Caulobacteraceae</taxon>
        <taxon>Caulobacter</taxon>
    </lineage>
</organism>
<comment type="caution">
    <text evidence="2">The sequence shown here is derived from an EMBL/GenBank/DDBJ whole genome shotgun (WGS) entry which is preliminary data.</text>
</comment>
<sequence length="115" mass="11910">MRFALLLLLAGCASAAPSPPPADPFAVGGPFSAGPENCQARGGRIEIAKGERRVCRVRLPDAARTCTDGGQCLSKVCVADTPLMAPPDGTCAFSNINTGCFTQLTDGRAREICVN</sequence>
<dbReference type="Proteomes" id="UP001228905">
    <property type="component" value="Unassembled WGS sequence"/>
</dbReference>
<evidence type="ECO:0000256" key="1">
    <source>
        <dbReference type="SAM" id="SignalP"/>
    </source>
</evidence>
<gene>
    <name evidence="2" type="ORF">QO010_003098</name>
</gene>
<feature type="signal peptide" evidence="1">
    <location>
        <begin position="1"/>
        <end position="15"/>
    </location>
</feature>
<proteinExistence type="predicted"/>
<keyword evidence="1" id="KW-0732">Signal</keyword>
<protein>
    <submittedName>
        <fullName evidence="2">Hemolysin</fullName>
    </submittedName>
</protein>
<dbReference type="RefSeq" id="WP_307350531.1">
    <property type="nucleotide sequence ID" value="NZ_JAUSVS010000006.1"/>
</dbReference>
<accession>A0ABU0ITH9</accession>
<reference evidence="2 3" key="1">
    <citation type="submission" date="2023-07" db="EMBL/GenBank/DDBJ databases">
        <title>Genomic Encyclopedia of Type Strains, Phase IV (KMG-IV): sequencing the most valuable type-strain genomes for metagenomic binning, comparative biology and taxonomic classification.</title>
        <authorList>
            <person name="Goeker M."/>
        </authorList>
    </citation>
    <scope>NUCLEOTIDE SEQUENCE [LARGE SCALE GENOMIC DNA]</scope>
    <source>
        <strain evidence="2 3">DSM 18695</strain>
    </source>
</reference>
<dbReference type="EMBL" id="JAUSVS010000006">
    <property type="protein sequence ID" value="MDQ0465311.1"/>
    <property type="molecule type" value="Genomic_DNA"/>
</dbReference>